<feature type="domain" description="PGF-CTERM archaeal protein-sorting signal" evidence="2">
    <location>
        <begin position="312"/>
        <end position="333"/>
    </location>
</feature>
<evidence type="ECO:0000256" key="1">
    <source>
        <dbReference type="ARBA" id="ARBA00022729"/>
    </source>
</evidence>
<evidence type="ECO:0000313" key="5">
    <source>
        <dbReference type="Proteomes" id="UP000607197"/>
    </source>
</evidence>
<organism evidence="4 5">
    <name type="scientific">Halocalculus aciditolerans</name>
    <dbReference type="NCBI Taxonomy" id="1383812"/>
    <lineage>
        <taxon>Archaea</taxon>
        <taxon>Methanobacteriati</taxon>
        <taxon>Methanobacteriota</taxon>
        <taxon>Stenosarchaea group</taxon>
        <taxon>Halobacteria</taxon>
        <taxon>Halobacteriales</taxon>
        <taxon>Halobacteriaceae</taxon>
        <taxon>Halocalculus</taxon>
    </lineage>
</organism>
<evidence type="ECO:0000313" key="4">
    <source>
        <dbReference type="EMBL" id="GGL60433.1"/>
    </source>
</evidence>
<dbReference type="Proteomes" id="UP000607197">
    <property type="component" value="Unassembled WGS sequence"/>
</dbReference>
<keyword evidence="1" id="KW-0732">Signal</keyword>
<dbReference type="InterPro" id="IPR055913">
    <property type="entry name" value="DUF7490"/>
</dbReference>
<feature type="domain" description="DUF7490" evidence="3">
    <location>
        <begin position="166"/>
        <end position="268"/>
    </location>
</feature>
<dbReference type="GO" id="GO:0030115">
    <property type="term" value="C:S-layer"/>
    <property type="evidence" value="ECO:0007669"/>
    <property type="project" value="UniProtKB-SubCell"/>
</dbReference>
<evidence type="ECO:0000259" key="3">
    <source>
        <dbReference type="Pfam" id="PF24318"/>
    </source>
</evidence>
<evidence type="ECO:0000259" key="2">
    <source>
        <dbReference type="Pfam" id="PF18204"/>
    </source>
</evidence>
<protein>
    <submittedName>
        <fullName evidence="4">PGF-CTERM sorting domain-containing protein</fullName>
    </submittedName>
</protein>
<comment type="caution">
    <text evidence="4">The sequence shown here is derived from an EMBL/GenBank/DDBJ whole genome shotgun (WGS) entry which is preliminary data.</text>
</comment>
<dbReference type="Pfam" id="PF24318">
    <property type="entry name" value="DUF7490"/>
    <property type="match status" value="2"/>
</dbReference>
<reference evidence="4" key="2">
    <citation type="submission" date="2020-09" db="EMBL/GenBank/DDBJ databases">
        <authorList>
            <person name="Sun Q."/>
            <person name="Ohkuma M."/>
        </authorList>
    </citation>
    <scope>NUCLEOTIDE SEQUENCE</scope>
    <source>
        <strain evidence="4">JCM 19596</strain>
    </source>
</reference>
<dbReference type="InterPro" id="IPR026371">
    <property type="entry name" value="PGF_CTERM"/>
</dbReference>
<dbReference type="GO" id="GO:0005886">
    <property type="term" value="C:plasma membrane"/>
    <property type="evidence" value="ECO:0007669"/>
    <property type="project" value="UniProtKB-SubCell"/>
</dbReference>
<feature type="domain" description="DUF7490" evidence="3">
    <location>
        <begin position="42"/>
        <end position="144"/>
    </location>
</feature>
<accession>A0A830FJ82</accession>
<gene>
    <name evidence="4" type="ORF">GCM10009039_18350</name>
</gene>
<dbReference type="OrthoDB" id="50312at2157"/>
<dbReference type="NCBIfam" id="TIGR04126">
    <property type="entry name" value="PGF_CTERM"/>
    <property type="match status" value="1"/>
</dbReference>
<dbReference type="EMBL" id="BMPG01000002">
    <property type="protein sequence ID" value="GGL60433.1"/>
    <property type="molecule type" value="Genomic_DNA"/>
</dbReference>
<dbReference type="RefSeq" id="WP_188978178.1">
    <property type="nucleotide sequence ID" value="NZ_BMPG01000002.1"/>
</dbReference>
<sequence>MNRDVVLAGVAVGIVLLAAAGALALPGAVSGPDRSEPPGRIGLAEVTVTPDGTAGANATLAVTTYLQHRGGPTENVTVRYRAVDTDTGFVAATASRDLGTVAGDREVNATGHLTVERAGGYRLETLLYRNGSRVASGAKTVEGMGSLTPTYARTPVEFHRFDPAGNLPAVSFAVEEAGEDRTTLNVSAYLTNTGGNAGDVRVTFVARQADSNIVADRGSVRVGQIPPGHTVTPSTTLTVPSEYNYYLDAVLWKDGVIVGSTRTAANLDPTETISVNETQRDVGLQVSDFETTEKSGGASAGDGYQTTTSTSTPGFGALAALAGVLGALLAVRRWSA</sequence>
<name>A0A830FJ82_9EURY</name>
<proteinExistence type="predicted"/>
<reference evidence="4" key="1">
    <citation type="journal article" date="2014" name="Int. J. Syst. Evol. Microbiol.">
        <title>Complete genome sequence of Corynebacterium casei LMG S-19264T (=DSM 44701T), isolated from a smear-ripened cheese.</title>
        <authorList>
            <consortium name="US DOE Joint Genome Institute (JGI-PGF)"/>
            <person name="Walter F."/>
            <person name="Albersmeier A."/>
            <person name="Kalinowski J."/>
            <person name="Ruckert C."/>
        </authorList>
    </citation>
    <scope>NUCLEOTIDE SEQUENCE</scope>
    <source>
        <strain evidence="4">JCM 19596</strain>
    </source>
</reference>
<dbReference type="AlphaFoldDB" id="A0A830FJ82"/>
<dbReference type="Pfam" id="PF18204">
    <property type="entry name" value="PGF-CTERM"/>
    <property type="match status" value="1"/>
</dbReference>
<keyword evidence="5" id="KW-1185">Reference proteome</keyword>